<dbReference type="InterPro" id="IPR000385">
    <property type="entry name" value="MoaA_NifB_PqqE_Fe-S-bd_CS"/>
</dbReference>
<dbReference type="Gene3D" id="3.20.20.70">
    <property type="entry name" value="Aldolase class I"/>
    <property type="match status" value="1"/>
</dbReference>
<dbReference type="SFLD" id="SFLDG01067">
    <property type="entry name" value="SPASM/twitch_domain_containing"/>
    <property type="match status" value="1"/>
</dbReference>
<evidence type="ECO:0000256" key="4">
    <source>
        <dbReference type="ARBA" id="ARBA00022723"/>
    </source>
</evidence>
<dbReference type="InterPro" id="IPR050377">
    <property type="entry name" value="Radical_SAM_PqqE_MftC-like"/>
</dbReference>
<keyword evidence="2" id="KW-0004">4Fe-4S</keyword>
<evidence type="ECO:0000256" key="6">
    <source>
        <dbReference type="ARBA" id="ARBA00023004"/>
    </source>
</evidence>
<name>A0A6P1ZKE8_9BACT</name>
<evidence type="ECO:0000259" key="8">
    <source>
        <dbReference type="PROSITE" id="PS51918"/>
    </source>
</evidence>
<dbReference type="SUPFAM" id="SSF102114">
    <property type="entry name" value="Radical SAM enzymes"/>
    <property type="match status" value="1"/>
</dbReference>
<dbReference type="Pfam" id="PF13186">
    <property type="entry name" value="SPASM"/>
    <property type="match status" value="1"/>
</dbReference>
<dbReference type="PROSITE" id="PS01305">
    <property type="entry name" value="MOAA_NIFB_PQQE"/>
    <property type="match status" value="1"/>
</dbReference>
<dbReference type="CDD" id="cd21109">
    <property type="entry name" value="SPASM"/>
    <property type="match status" value="1"/>
</dbReference>
<keyword evidence="4" id="KW-0479">Metal-binding</keyword>
<protein>
    <recommendedName>
        <fullName evidence="8">Radical SAM core domain-containing protein</fullName>
    </recommendedName>
</protein>
<dbReference type="OrthoDB" id="9772409at2"/>
<dbReference type="GO" id="GO:0016491">
    <property type="term" value="F:oxidoreductase activity"/>
    <property type="evidence" value="ECO:0007669"/>
    <property type="project" value="UniProtKB-KW"/>
</dbReference>
<evidence type="ECO:0000313" key="9">
    <source>
        <dbReference type="EMBL" id="TVM36066.1"/>
    </source>
</evidence>
<dbReference type="InterPro" id="IPR007197">
    <property type="entry name" value="rSAM"/>
</dbReference>
<keyword evidence="3" id="KW-0949">S-adenosyl-L-methionine</keyword>
<feature type="domain" description="Radical SAM core" evidence="8">
    <location>
        <begin position="3"/>
        <end position="222"/>
    </location>
</feature>
<evidence type="ECO:0000256" key="1">
    <source>
        <dbReference type="ARBA" id="ARBA00001966"/>
    </source>
</evidence>
<dbReference type="InterPro" id="IPR034391">
    <property type="entry name" value="AdoMet-like_SPASM_containing"/>
</dbReference>
<comment type="cofactor">
    <cofactor evidence="1">
        <name>[4Fe-4S] cluster</name>
        <dbReference type="ChEBI" id="CHEBI:49883"/>
    </cofactor>
</comment>
<dbReference type="Proteomes" id="UP000434052">
    <property type="component" value="Unassembled WGS sequence"/>
</dbReference>
<reference evidence="9 10" key="1">
    <citation type="submission" date="2018-06" db="EMBL/GenBank/DDBJ databases">
        <title>Complete genome of Desulfovibrio marinus P48SEP.</title>
        <authorList>
            <person name="Crispim J.S."/>
            <person name="Vidigal P.M.P."/>
            <person name="Silva L.C.F."/>
            <person name="Araujo L.C."/>
            <person name="Laguardia C.N."/>
            <person name="Dias R.S."/>
            <person name="Sousa M.P."/>
            <person name="Paula S.O."/>
            <person name="Silva C."/>
        </authorList>
    </citation>
    <scope>NUCLEOTIDE SEQUENCE [LARGE SCALE GENOMIC DNA]</scope>
    <source>
        <strain evidence="9 10">P48SEP</strain>
    </source>
</reference>
<dbReference type="CDD" id="cd01335">
    <property type="entry name" value="Radical_SAM"/>
    <property type="match status" value="1"/>
</dbReference>
<evidence type="ECO:0000256" key="3">
    <source>
        <dbReference type="ARBA" id="ARBA00022691"/>
    </source>
</evidence>
<sequence>MGHPSLRQLDIEITSRCNLRCKMCPQSDPNYRHSGNGYLSSQLFGRLSSNFEHVSRIHFSGIGEPLLHKEALSYVKQASTLAPNSSVSFVSNTQLITTEIASQIVDSGLTGLSVSFDGFDLERGHLHPEKTIEIIRLIQKIKKSKGSRTPYIGLATVVGKDNAHQLHSIIDLCGDLGVAYINFEGLRHVNNMSGWREYVEENAAHSNRSEIEPQFWDTVAHAYNKGIKVGNCCLGGILFERRTRCDWPNKELSIGLDGSVYACRFLYPLGFDAYETQLLDIFHDKSIRELRQRLVNRTYVHQCATCPVAEVREQDHFFLRQHLSMNEIEEFERLLLGNIFSEVYYRTAYPDIKESGMHPVVHYMKIGRMEGRKAVPDA</sequence>
<dbReference type="PANTHER" id="PTHR11228">
    <property type="entry name" value="RADICAL SAM DOMAIN PROTEIN"/>
    <property type="match status" value="1"/>
</dbReference>
<keyword evidence="7" id="KW-0411">Iron-sulfur</keyword>
<dbReference type="AlphaFoldDB" id="A0A6P1ZKE8"/>
<evidence type="ECO:0000256" key="2">
    <source>
        <dbReference type="ARBA" id="ARBA00022485"/>
    </source>
</evidence>
<dbReference type="InterPro" id="IPR013785">
    <property type="entry name" value="Aldolase_TIM"/>
</dbReference>
<evidence type="ECO:0000256" key="5">
    <source>
        <dbReference type="ARBA" id="ARBA00023002"/>
    </source>
</evidence>
<keyword evidence="6" id="KW-0408">Iron</keyword>
<dbReference type="PROSITE" id="PS51918">
    <property type="entry name" value="RADICAL_SAM"/>
    <property type="match status" value="1"/>
</dbReference>
<keyword evidence="5" id="KW-0560">Oxidoreductase</keyword>
<accession>A0A6P1ZKE8</accession>
<gene>
    <name evidence="9" type="ORF">DQK91_05330</name>
</gene>
<dbReference type="GO" id="GO:0046872">
    <property type="term" value="F:metal ion binding"/>
    <property type="evidence" value="ECO:0007669"/>
    <property type="project" value="UniProtKB-KW"/>
</dbReference>
<dbReference type="PANTHER" id="PTHR11228:SF7">
    <property type="entry name" value="PQQA PEPTIDE CYCLASE"/>
    <property type="match status" value="1"/>
</dbReference>
<dbReference type="SFLD" id="SFLDS00029">
    <property type="entry name" value="Radical_SAM"/>
    <property type="match status" value="1"/>
</dbReference>
<dbReference type="InterPro" id="IPR058240">
    <property type="entry name" value="rSAM_sf"/>
</dbReference>
<evidence type="ECO:0000313" key="10">
    <source>
        <dbReference type="Proteomes" id="UP000434052"/>
    </source>
</evidence>
<dbReference type="InterPro" id="IPR023885">
    <property type="entry name" value="4Fe4S-binding_SPASM_dom"/>
</dbReference>
<dbReference type="EMBL" id="QMIF01000002">
    <property type="protein sequence ID" value="TVM36066.1"/>
    <property type="molecule type" value="Genomic_DNA"/>
</dbReference>
<comment type="caution">
    <text evidence="9">The sequence shown here is derived from an EMBL/GenBank/DDBJ whole genome shotgun (WGS) entry which is preliminary data.</text>
</comment>
<organism evidence="9 10">
    <name type="scientific">Oceanidesulfovibrio marinus</name>
    <dbReference type="NCBI Taxonomy" id="370038"/>
    <lineage>
        <taxon>Bacteria</taxon>
        <taxon>Pseudomonadati</taxon>
        <taxon>Thermodesulfobacteriota</taxon>
        <taxon>Desulfovibrionia</taxon>
        <taxon>Desulfovibrionales</taxon>
        <taxon>Desulfovibrionaceae</taxon>
        <taxon>Oceanidesulfovibrio</taxon>
    </lineage>
</organism>
<dbReference type="SFLD" id="SFLDG01387">
    <property type="entry name" value="BtrN-like_SPASM_domain_contain"/>
    <property type="match status" value="1"/>
</dbReference>
<dbReference type="RefSeq" id="WP_144234397.1">
    <property type="nucleotide sequence ID" value="NZ_QMIF01000002.1"/>
</dbReference>
<dbReference type="GO" id="GO:0051539">
    <property type="term" value="F:4 iron, 4 sulfur cluster binding"/>
    <property type="evidence" value="ECO:0007669"/>
    <property type="project" value="UniProtKB-KW"/>
</dbReference>
<proteinExistence type="predicted"/>
<dbReference type="Pfam" id="PF04055">
    <property type="entry name" value="Radical_SAM"/>
    <property type="match status" value="1"/>
</dbReference>
<evidence type="ECO:0000256" key="7">
    <source>
        <dbReference type="ARBA" id="ARBA00023014"/>
    </source>
</evidence>